<evidence type="ECO:0000256" key="1">
    <source>
        <dbReference type="ARBA" id="ARBA00004240"/>
    </source>
</evidence>
<dbReference type="AlphaFoldDB" id="B7GAT1"/>
<keyword evidence="5" id="KW-0408">Iron</keyword>
<keyword evidence="3" id="KW-0479">Metal-binding</keyword>
<dbReference type="PaxDb" id="2850-Phatr49495"/>
<evidence type="ECO:0000256" key="2">
    <source>
        <dbReference type="ARBA" id="ARBA00022617"/>
    </source>
</evidence>
<dbReference type="PANTHER" id="PTHR10281:SF72">
    <property type="entry name" value="NEUDESIN"/>
    <property type="match status" value="1"/>
</dbReference>
<reference evidence="9" key="2">
    <citation type="submission" date="2008-08" db="EMBL/GenBank/DDBJ databases">
        <authorList>
            <consortium name="Diatom Consortium"/>
            <person name="Grigoriev I."/>
            <person name="Grimwood J."/>
            <person name="Kuo A."/>
            <person name="Otillar R.P."/>
            <person name="Salamov A."/>
            <person name="Detter J.C."/>
            <person name="Lindquist E."/>
            <person name="Shapiro H."/>
            <person name="Lucas S."/>
            <person name="Glavina del Rio T."/>
            <person name="Pitluck S."/>
            <person name="Rokhsar D."/>
            <person name="Bowler C."/>
        </authorList>
    </citation>
    <scope>GENOME REANNOTATION</scope>
    <source>
        <strain evidence="9">CCAP 1055/1</strain>
    </source>
</reference>
<dbReference type="eggNOG" id="KOG1110">
    <property type="taxonomic scope" value="Eukaryota"/>
</dbReference>
<protein>
    <recommendedName>
        <fullName evidence="7">Cytochrome b5 heme-binding domain-containing protein</fullName>
    </recommendedName>
</protein>
<sequence>MLLLSLLQQLRETLDAWTGVPGSLGYLLIIGLVVAGYSYTSASLIADTKDMPEEEEQPDPPRNFTAKQLRYFNGEKEDKGDDLKPVYLSVNGTVFDVSDGRNFYGPDGPYAAFAGRECGVALAKMSFDEEHLDDFDGCTKLNPGEKMELEGWIDKFTYYRPYPIKGRLIPDQCMPSPERVLSKEELAKNNGKGPTPEGYATPPIYIGAGDKVFDMSFGGVTFYGEGGPYHRFAGYDVSRSLAKMSLDEEDIKNSDVSDMSEKQLKIMNDWIKTFEERKSYPLVGKLAK</sequence>
<name>B7GAT1_PHATC</name>
<dbReference type="EMBL" id="CM000624">
    <property type="protein sequence ID" value="EEC44425.1"/>
    <property type="molecule type" value="Genomic_DNA"/>
</dbReference>
<dbReference type="STRING" id="556484.B7GAT1"/>
<dbReference type="InParanoid" id="B7GAT1"/>
<evidence type="ECO:0000256" key="5">
    <source>
        <dbReference type="ARBA" id="ARBA00023004"/>
    </source>
</evidence>
<dbReference type="KEGG" id="pti:PHATRDRAFT_49495"/>
<dbReference type="OMA" id="FAGRECG"/>
<dbReference type="GO" id="GO:0016020">
    <property type="term" value="C:membrane"/>
    <property type="evidence" value="ECO:0007669"/>
    <property type="project" value="TreeGrafter"/>
</dbReference>
<evidence type="ECO:0000256" key="6">
    <source>
        <dbReference type="ARBA" id="ARBA00038357"/>
    </source>
</evidence>
<feature type="domain" description="Cytochrome b5 heme-binding" evidence="7">
    <location>
        <begin position="181"/>
        <end position="287"/>
    </location>
</feature>
<dbReference type="InterPro" id="IPR001199">
    <property type="entry name" value="Cyt_B5-like_heme/steroid-bd"/>
</dbReference>
<dbReference type="Pfam" id="PF00173">
    <property type="entry name" value="Cyt-b5"/>
    <property type="match status" value="1"/>
</dbReference>
<dbReference type="InterPro" id="IPR050577">
    <property type="entry name" value="MAPR/NEUFC/NENF-like"/>
</dbReference>
<proteinExistence type="inferred from homology"/>
<keyword evidence="2" id="KW-0349">Heme</keyword>
<gene>
    <name evidence="8" type="ORF">PHATRDRAFT_49495</name>
</gene>
<reference evidence="8 9" key="1">
    <citation type="journal article" date="2008" name="Nature">
        <title>The Phaeodactylum genome reveals the evolutionary history of diatom genomes.</title>
        <authorList>
            <person name="Bowler C."/>
            <person name="Allen A.E."/>
            <person name="Badger J.H."/>
            <person name="Grimwood J."/>
            <person name="Jabbari K."/>
            <person name="Kuo A."/>
            <person name="Maheswari U."/>
            <person name="Martens C."/>
            <person name="Maumus F."/>
            <person name="Otillar R.P."/>
            <person name="Rayko E."/>
            <person name="Salamov A."/>
            <person name="Vandepoele K."/>
            <person name="Beszteri B."/>
            <person name="Gruber A."/>
            <person name="Heijde M."/>
            <person name="Katinka M."/>
            <person name="Mock T."/>
            <person name="Valentin K."/>
            <person name="Verret F."/>
            <person name="Berges J.A."/>
            <person name="Brownlee C."/>
            <person name="Cadoret J.P."/>
            <person name="Chiovitti A."/>
            <person name="Choi C.J."/>
            <person name="Coesel S."/>
            <person name="De Martino A."/>
            <person name="Detter J.C."/>
            <person name="Durkin C."/>
            <person name="Falciatore A."/>
            <person name="Fournet J."/>
            <person name="Haruta M."/>
            <person name="Huysman M.J."/>
            <person name="Jenkins B.D."/>
            <person name="Jiroutova K."/>
            <person name="Jorgensen R.E."/>
            <person name="Joubert Y."/>
            <person name="Kaplan A."/>
            <person name="Kroger N."/>
            <person name="Kroth P.G."/>
            <person name="La Roche J."/>
            <person name="Lindquist E."/>
            <person name="Lommer M."/>
            <person name="Martin-Jezequel V."/>
            <person name="Lopez P.J."/>
            <person name="Lucas S."/>
            <person name="Mangogna M."/>
            <person name="McGinnis K."/>
            <person name="Medlin L.K."/>
            <person name="Montsant A."/>
            <person name="Oudot-Le Secq M.P."/>
            <person name="Napoli C."/>
            <person name="Obornik M."/>
            <person name="Parker M.S."/>
            <person name="Petit J.L."/>
            <person name="Porcel B.M."/>
            <person name="Poulsen N."/>
            <person name="Robison M."/>
            <person name="Rychlewski L."/>
            <person name="Rynearson T.A."/>
            <person name="Schmutz J."/>
            <person name="Shapiro H."/>
            <person name="Siaut M."/>
            <person name="Stanley M."/>
            <person name="Sussman M.R."/>
            <person name="Taylor A.R."/>
            <person name="Vardi A."/>
            <person name="von Dassow P."/>
            <person name="Vyverman W."/>
            <person name="Willis A."/>
            <person name="Wyrwicz L.S."/>
            <person name="Rokhsar D.S."/>
            <person name="Weissenbach J."/>
            <person name="Armbrust E.V."/>
            <person name="Green B.R."/>
            <person name="Van de Peer Y."/>
            <person name="Grigoriev I.V."/>
        </authorList>
    </citation>
    <scope>NUCLEOTIDE SEQUENCE [LARGE SCALE GENOMIC DNA]</scope>
    <source>
        <strain evidence="8 9">CCAP 1055/1</strain>
    </source>
</reference>
<comment type="similarity">
    <text evidence="6">Belongs to the cytochrome b5 family. MAPR subfamily.</text>
</comment>
<keyword evidence="4" id="KW-0256">Endoplasmic reticulum</keyword>
<feature type="domain" description="Cytochrome b5 heme-binding" evidence="7">
    <location>
        <begin position="64"/>
        <end position="169"/>
    </location>
</feature>
<evidence type="ECO:0000256" key="3">
    <source>
        <dbReference type="ARBA" id="ARBA00022723"/>
    </source>
</evidence>
<organism evidence="8 9">
    <name type="scientific">Phaeodactylum tricornutum (strain CCAP 1055/1)</name>
    <dbReference type="NCBI Taxonomy" id="556484"/>
    <lineage>
        <taxon>Eukaryota</taxon>
        <taxon>Sar</taxon>
        <taxon>Stramenopiles</taxon>
        <taxon>Ochrophyta</taxon>
        <taxon>Bacillariophyta</taxon>
        <taxon>Bacillariophyceae</taxon>
        <taxon>Bacillariophycidae</taxon>
        <taxon>Naviculales</taxon>
        <taxon>Phaeodactylaceae</taxon>
        <taxon>Phaeodactylum</taxon>
    </lineage>
</organism>
<dbReference type="Proteomes" id="UP000000759">
    <property type="component" value="Chromosome 22"/>
</dbReference>
<dbReference type="SUPFAM" id="SSF55856">
    <property type="entry name" value="Cytochrome b5-like heme/steroid binding domain"/>
    <property type="match status" value="2"/>
</dbReference>
<keyword evidence="9" id="KW-1185">Reference proteome</keyword>
<dbReference type="RefSeq" id="XP_002184247.1">
    <property type="nucleotide sequence ID" value="XM_002184211.1"/>
</dbReference>
<dbReference type="SMART" id="SM01117">
    <property type="entry name" value="Cyt-b5"/>
    <property type="match status" value="2"/>
</dbReference>
<dbReference type="InterPro" id="IPR036400">
    <property type="entry name" value="Cyt_B5-like_heme/steroid_sf"/>
</dbReference>
<comment type="subcellular location">
    <subcellularLocation>
        <location evidence="1">Endoplasmic reticulum</location>
    </subcellularLocation>
</comment>
<dbReference type="PANTHER" id="PTHR10281">
    <property type="entry name" value="MEMBRANE-ASSOCIATED PROGESTERONE RECEPTOR COMPONENT-RELATED"/>
    <property type="match status" value="1"/>
</dbReference>
<evidence type="ECO:0000313" key="8">
    <source>
        <dbReference type="EMBL" id="EEC44425.1"/>
    </source>
</evidence>
<dbReference type="GeneID" id="7195723"/>
<evidence type="ECO:0000256" key="4">
    <source>
        <dbReference type="ARBA" id="ARBA00022824"/>
    </source>
</evidence>
<dbReference type="GO" id="GO:0046872">
    <property type="term" value="F:metal ion binding"/>
    <property type="evidence" value="ECO:0007669"/>
    <property type="project" value="UniProtKB-KW"/>
</dbReference>
<dbReference type="Gene3D" id="3.10.120.10">
    <property type="entry name" value="Cytochrome b5-like heme/steroid binding domain"/>
    <property type="match status" value="2"/>
</dbReference>
<evidence type="ECO:0000259" key="7">
    <source>
        <dbReference type="SMART" id="SM01117"/>
    </source>
</evidence>
<accession>B7GAT1</accession>
<dbReference type="HOGENOM" id="CLU_092997_0_0_1"/>
<dbReference type="GO" id="GO:0005783">
    <property type="term" value="C:endoplasmic reticulum"/>
    <property type="evidence" value="ECO:0007669"/>
    <property type="project" value="UniProtKB-SubCell"/>
</dbReference>
<evidence type="ECO:0000313" key="9">
    <source>
        <dbReference type="Proteomes" id="UP000000759"/>
    </source>
</evidence>
<dbReference type="OrthoDB" id="547796at2759"/>